<dbReference type="Gene3D" id="1.10.1450.10">
    <property type="entry name" value="Tetraspanin"/>
    <property type="match status" value="1"/>
</dbReference>
<dbReference type="GO" id="GO:0016020">
    <property type="term" value="C:membrane"/>
    <property type="evidence" value="ECO:0007669"/>
    <property type="project" value="UniProtKB-SubCell"/>
</dbReference>
<sequence length="143" mass="16490">MISLKSRMHSYGLPRYQWLTHAWNFFQKEFKCCGVLYFTDWLEMTEMEWPPDSCCMKEFPGCARQAHLEDLSDLYQEADRRSSPDSTIMPEVQQGLMDSVVFIHSPAGYLGDHQESLWGLVGSVVPYDRVRHSHVTGRNGVLG</sequence>
<dbReference type="Proteomes" id="UP000886611">
    <property type="component" value="Unassembled WGS sequence"/>
</dbReference>
<comment type="subcellular location">
    <subcellularLocation>
        <location evidence="1">Membrane</location>
        <topology evidence="1">Multi-pass membrane protein</topology>
    </subcellularLocation>
</comment>
<feature type="non-terminal residue" evidence="5">
    <location>
        <position position="143"/>
    </location>
</feature>
<dbReference type="AlphaFoldDB" id="A0A8X7X3F1"/>
<name>A0A8X7X3F1_POLSE</name>
<dbReference type="InterPro" id="IPR008952">
    <property type="entry name" value="Tetraspanin_EC2_sf"/>
</dbReference>
<dbReference type="InterPro" id="IPR018499">
    <property type="entry name" value="Tetraspanin/Peripherin"/>
</dbReference>
<accession>A0A8X7X3F1</accession>
<keyword evidence="4" id="KW-0472">Membrane</keyword>
<dbReference type="SUPFAM" id="SSF48652">
    <property type="entry name" value="Tetraspanin"/>
    <property type="match status" value="1"/>
</dbReference>
<feature type="non-terminal residue" evidence="5">
    <location>
        <position position="1"/>
    </location>
</feature>
<comment type="caution">
    <text evidence="5">The sequence shown here is derived from an EMBL/GenBank/DDBJ whole genome shotgun (WGS) entry which is preliminary data.</text>
</comment>
<protein>
    <submittedName>
        <fullName evidence="5">TSN12 protein</fullName>
    </submittedName>
</protein>
<proteinExistence type="predicted"/>
<evidence type="ECO:0000313" key="5">
    <source>
        <dbReference type="EMBL" id="KAG2460234.1"/>
    </source>
</evidence>
<evidence type="ECO:0000256" key="3">
    <source>
        <dbReference type="ARBA" id="ARBA00022989"/>
    </source>
</evidence>
<evidence type="ECO:0000256" key="2">
    <source>
        <dbReference type="ARBA" id="ARBA00022692"/>
    </source>
</evidence>
<evidence type="ECO:0000256" key="1">
    <source>
        <dbReference type="ARBA" id="ARBA00004141"/>
    </source>
</evidence>
<dbReference type="EMBL" id="JAATIS010005064">
    <property type="protein sequence ID" value="KAG2460234.1"/>
    <property type="molecule type" value="Genomic_DNA"/>
</dbReference>
<keyword evidence="2" id="KW-0812">Transmembrane</keyword>
<organism evidence="5 6">
    <name type="scientific">Polypterus senegalus</name>
    <name type="common">Senegal bichir</name>
    <dbReference type="NCBI Taxonomy" id="55291"/>
    <lineage>
        <taxon>Eukaryota</taxon>
        <taxon>Metazoa</taxon>
        <taxon>Chordata</taxon>
        <taxon>Craniata</taxon>
        <taxon>Vertebrata</taxon>
        <taxon>Euteleostomi</taxon>
        <taxon>Actinopterygii</taxon>
        <taxon>Polypteriformes</taxon>
        <taxon>Polypteridae</taxon>
        <taxon>Polypterus</taxon>
    </lineage>
</organism>
<reference evidence="5 6" key="1">
    <citation type="journal article" date="2021" name="Cell">
        <title>Tracing the genetic footprints of vertebrate landing in non-teleost ray-finned fishes.</title>
        <authorList>
            <person name="Bi X."/>
            <person name="Wang K."/>
            <person name="Yang L."/>
            <person name="Pan H."/>
            <person name="Jiang H."/>
            <person name="Wei Q."/>
            <person name="Fang M."/>
            <person name="Yu H."/>
            <person name="Zhu C."/>
            <person name="Cai Y."/>
            <person name="He Y."/>
            <person name="Gan X."/>
            <person name="Zeng H."/>
            <person name="Yu D."/>
            <person name="Zhu Y."/>
            <person name="Jiang H."/>
            <person name="Qiu Q."/>
            <person name="Yang H."/>
            <person name="Zhang Y.E."/>
            <person name="Wang W."/>
            <person name="Zhu M."/>
            <person name="He S."/>
            <person name="Zhang G."/>
        </authorList>
    </citation>
    <scope>NUCLEOTIDE SEQUENCE [LARGE SCALE GENOMIC DNA]</scope>
    <source>
        <strain evidence="5">Bchr_013</strain>
    </source>
</reference>
<dbReference type="Pfam" id="PF00335">
    <property type="entry name" value="Tetraspanin"/>
    <property type="match status" value="1"/>
</dbReference>
<evidence type="ECO:0000256" key="4">
    <source>
        <dbReference type="ARBA" id="ARBA00023136"/>
    </source>
</evidence>
<keyword evidence="3" id="KW-1133">Transmembrane helix</keyword>
<evidence type="ECO:0000313" key="6">
    <source>
        <dbReference type="Proteomes" id="UP000886611"/>
    </source>
</evidence>
<keyword evidence="6" id="KW-1185">Reference proteome</keyword>
<gene>
    <name evidence="5" type="primary">Tspan12</name>
    <name evidence="5" type="ORF">GTO96_0021443</name>
</gene>